<keyword evidence="16" id="KW-0735">Signal-anchor</keyword>
<dbReference type="GO" id="GO:0009002">
    <property type="term" value="F:serine-type D-Ala-D-Ala carboxypeptidase activity"/>
    <property type="evidence" value="ECO:0007669"/>
    <property type="project" value="UniProtKB-EC"/>
</dbReference>
<dbReference type="InterPro" id="IPR050396">
    <property type="entry name" value="Glycosyltr_51/Transpeptidase"/>
</dbReference>
<evidence type="ECO:0000256" key="10">
    <source>
        <dbReference type="ARBA" id="ARBA00022670"/>
    </source>
</evidence>
<dbReference type="GO" id="GO:0006508">
    <property type="term" value="P:proteolysis"/>
    <property type="evidence" value="ECO:0007669"/>
    <property type="project" value="UniProtKB-KW"/>
</dbReference>
<dbReference type="EMBL" id="QXXA01000009">
    <property type="protein sequence ID" value="NBI06962.1"/>
    <property type="molecule type" value="Genomic_DNA"/>
</dbReference>
<feature type="domain" description="Glycosyl transferase family 51" evidence="30">
    <location>
        <begin position="80"/>
        <end position="250"/>
    </location>
</feature>
<dbReference type="GO" id="GO:0008360">
    <property type="term" value="P:regulation of cell shape"/>
    <property type="evidence" value="ECO:0007669"/>
    <property type="project" value="UniProtKB-KW"/>
</dbReference>
<evidence type="ECO:0000256" key="26">
    <source>
        <dbReference type="ARBA" id="ARBA00060592"/>
    </source>
</evidence>
<dbReference type="GO" id="GO:0008955">
    <property type="term" value="F:peptidoglycan glycosyltransferase activity"/>
    <property type="evidence" value="ECO:0007669"/>
    <property type="project" value="UniProtKB-EC"/>
</dbReference>
<keyword evidence="15" id="KW-0133">Cell shape</keyword>
<dbReference type="UniPathway" id="UPA00219"/>
<dbReference type="GO" id="GO:0008658">
    <property type="term" value="F:penicillin binding"/>
    <property type="evidence" value="ECO:0007669"/>
    <property type="project" value="InterPro"/>
</dbReference>
<comment type="subcellular location">
    <subcellularLocation>
        <location evidence="2">Cell membrane</location>
        <topology evidence="2">Single-pass type II membrane protein</topology>
    </subcellularLocation>
</comment>
<evidence type="ECO:0000256" key="11">
    <source>
        <dbReference type="ARBA" id="ARBA00022676"/>
    </source>
</evidence>
<dbReference type="SUPFAM" id="SSF56601">
    <property type="entry name" value="beta-lactamase/transpeptidase-like"/>
    <property type="match status" value="1"/>
</dbReference>
<keyword evidence="22" id="KW-0961">Cell wall biogenesis/degradation</keyword>
<evidence type="ECO:0000313" key="32">
    <source>
        <dbReference type="Proteomes" id="UP000467132"/>
    </source>
</evidence>
<dbReference type="GO" id="GO:0046677">
    <property type="term" value="P:response to antibiotic"/>
    <property type="evidence" value="ECO:0007669"/>
    <property type="project" value="UniProtKB-KW"/>
</dbReference>
<accession>A0A845R0J6</accession>
<dbReference type="Proteomes" id="UP000467132">
    <property type="component" value="Unassembled WGS sequence"/>
</dbReference>
<feature type="transmembrane region" description="Helical" evidence="28">
    <location>
        <begin position="26"/>
        <end position="54"/>
    </location>
</feature>
<protein>
    <recommendedName>
        <fullName evidence="7">Penicillin-binding protein 1A</fullName>
        <ecNumber evidence="24">2.4.99.28</ecNumber>
        <ecNumber evidence="6">3.4.16.4</ecNumber>
    </recommendedName>
</protein>
<feature type="region of interest" description="Disordered" evidence="27">
    <location>
        <begin position="933"/>
        <end position="1006"/>
    </location>
</feature>
<evidence type="ECO:0000256" key="24">
    <source>
        <dbReference type="ARBA" id="ARBA00044770"/>
    </source>
</evidence>
<comment type="catalytic activity">
    <reaction evidence="25">
        <text>[GlcNAc-(1-&gt;4)-Mur2Ac(oyl-L-Ala-gamma-D-Glu-L-Lys-D-Ala-D-Ala)](n)-di-trans,octa-cis-undecaprenyl diphosphate + beta-D-GlcNAc-(1-&gt;4)-Mur2Ac(oyl-L-Ala-gamma-D-Glu-L-Lys-D-Ala-D-Ala)-di-trans,octa-cis-undecaprenyl diphosphate = [GlcNAc-(1-&gt;4)-Mur2Ac(oyl-L-Ala-gamma-D-Glu-L-Lys-D-Ala-D-Ala)](n+1)-di-trans,octa-cis-undecaprenyl diphosphate + di-trans,octa-cis-undecaprenyl diphosphate + H(+)</text>
        <dbReference type="Rhea" id="RHEA:23708"/>
        <dbReference type="Rhea" id="RHEA-COMP:9602"/>
        <dbReference type="Rhea" id="RHEA-COMP:9603"/>
        <dbReference type="ChEBI" id="CHEBI:15378"/>
        <dbReference type="ChEBI" id="CHEBI:58405"/>
        <dbReference type="ChEBI" id="CHEBI:60033"/>
        <dbReference type="ChEBI" id="CHEBI:78435"/>
        <dbReference type="EC" id="2.4.99.28"/>
    </reaction>
</comment>
<dbReference type="Gene3D" id="3.40.710.10">
    <property type="entry name" value="DD-peptidase/beta-lactamase superfamily"/>
    <property type="match status" value="2"/>
</dbReference>
<dbReference type="InterPro" id="IPR001264">
    <property type="entry name" value="Glyco_trans_51"/>
</dbReference>
<dbReference type="FunFam" id="1.10.3810.10:FF:000001">
    <property type="entry name" value="Penicillin-binding protein 1A"/>
    <property type="match status" value="1"/>
</dbReference>
<dbReference type="InterPro" id="IPR001460">
    <property type="entry name" value="PCN-bd_Tpept"/>
</dbReference>
<evidence type="ECO:0000256" key="14">
    <source>
        <dbReference type="ARBA" id="ARBA00022801"/>
    </source>
</evidence>
<dbReference type="GO" id="GO:0009252">
    <property type="term" value="P:peptidoglycan biosynthetic process"/>
    <property type="evidence" value="ECO:0007669"/>
    <property type="project" value="UniProtKB-UniPathway"/>
</dbReference>
<evidence type="ECO:0000256" key="15">
    <source>
        <dbReference type="ARBA" id="ARBA00022960"/>
    </source>
</evidence>
<dbReference type="EC" id="3.4.16.4" evidence="6"/>
<comment type="similarity">
    <text evidence="5">In the N-terminal section; belongs to the glycosyltransferase 51 family.</text>
</comment>
<dbReference type="EC" id="2.4.99.28" evidence="24"/>
<evidence type="ECO:0000256" key="13">
    <source>
        <dbReference type="ARBA" id="ARBA00022692"/>
    </source>
</evidence>
<evidence type="ECO:0000256" key="16">
    <source>
        <dbReference type="ARBA" id="ARBA00022968"/>
    </source>
</evidence>
<dbReference type="InterPro" id="IPR036950">
    <property type="entry name" value="PBP_transglycosylase"/>
</dbReference>
<keyword evidence="8" id="KW-1003">Cell membrane</keyword>
<dbReference type="RefSeq" id="WP_160197429.1">
    <property type="nucleotide sequence ID" value="NZ_QXXA01000009.1"/>
</dbReference>
<dbReference type="InterPro" id="IPR023346">
    <property type="entry name" value="Lysozyme-like_dom_sf"/>
</dbReference>
<dbReference type="GO" id="GO:0071555">
    <property type="term" value="P:cell wall organization"/>
    <property type="evidence" value="ECO:0007669"/>
    <property type="project" value="UniProtKB-KW"/>
</dbReference>
<evidence type="ECO:0000256" key="27">
    <source>
        <dbReference type="SAM" id="MobiDB-lite"/>
    </source>
</evidence>
<keyword evidence="19 28" id="KW-0472">Membrane</keyword>
<dbReference type="Gene3D" id="1.10.3810.10">
    <property type="entry name" value="Biosynthetic peptidoglycan transglycosylase-like"/>
    <property type="match status" value="1"/>
</dbReference>
<keyword evidence="12" id="KW-0808">Transferase</keyword>
<comment type="similarity">
    <text evidence="4">In the C-terminal section; belongs to the transpeptidase family.</text>
</comment>
<name>A0A845R0J6_9CLOT</name>
<evidence type="ECO:0000256" key="21">
    <source>
        <dbReference type="ARBA" id="ARBA00023268"/>
    </source>
</evidence>
<evidence type="ECO:0000256" key="1">
    <source>
        <dbReference type="ARBA" id="ARBA00002624"/>
    </source>
</evidence>
<dbReference type="OrthoDB" id="9766909at2"/>
<gene>
    <name evidence="31" type="ORF">D3Z33_08860</name>
</gene>
<dbReference type="NCBIfam" id="TIGR02074">
    <property type="entry name" value="PBP_1a_fam"/>
    <property type="match status" value="1"/>
</dbReference>
<feature type="compositionally biased region" description="Acidic residues" evidence="27">
    <location>
        <begin position="960"/>
        <end position="998"/>
    </location>
</feature>
<evidence type="ECO:0000256" key="18">
    <source>
        <dbReference type="ARBA" id="ARBA00022989"/>
    </source>
</evidence>
<comment type="pathway">
    <text evidence="3">Cell wall biogenesis; peptidoglycan biosynthesis.</text>
</comment>
<evidence type="ECO:0000256" key="4">
    <source>
        <dbReference type="ARBA" id="ARBA00007090"/>
    </source>
</evidence>
<dbReference type="Pfam" id="PF00912">
    <property type="entry name" value="Transgly"/>
    <property type="match status" value="1"/>
</dbReference>
<evidence type="ECO:0000256" key="12">
    <source>
        <dbReference type="ARBA" id="ARBA00022679"/>
    </source>
</evidence>
<keyword evidence="32" id="KW-1185">Reference proteome</keyword>
<dbReference type="PANTHER" id="PTHR32282">
    <property type="entry name" value="BINDING PROTEIN TRANSPEPTIDASE, PUTATIVE-RELATED"/>
    <property type="match status" value="1"/>
</dbReference>
<evidence type="ECO:0000256" key="22">
    <source>
        <dbReference type="ARBA" id="ARBA00023316"/>
    </source>
</evidence>
<evidence type="ECO:0000256" key="19">
    <source>
        <dbReference type="ARBA" id="ARBA00023136"/>
    </source>
</evidence>
<evidence type="ECO:0000256" key="17">
    <source>
        <dbReference type="ARBA" id="ARBA00022984"/>
    </source>
</evidence>
<evidence type="ECO:0000256" key="20">
    <source>
        <dbReference type="ARBA" id="ARBA00023251"/>
    </source>
</evidence>
<feature type="domain" description="Penicillin-binding protein transpeptidase" evidence="29">
    <location>
        <begin position="522"/>
        <end position="785"/>
    </location>
</feature>
<dbReference type="SUPFAM" id="SSF53955">
    <property type="entry name" value="Lysozyme-like"/>
    <property type="match status" value="1"/>
</dbReference>
<evidence type="ECO:0000256" key="25">
    <source>
        <dbReference type="ARBA" id="ARBA00049902"/>
    </source>
</evidence>
<keyword evidence="20" id="KW-0046">Antibiotic resistance</keyword>
<evidence type="ECO:0000256" key="6">
    <source>
        <dbReference type="ARBA" id="ARBA00012448"/>
    </source>
</evidence>
<evidence type="ECO:0000256" key="3">
    <source>
        <dbReference type="ARBA" id="ARBA00004752"/>
    </source>
</evidence>
<evidence type="ECO:0000256" key="23">
    <source>
        <dbReference type="ARBA" id="ARBA00034000"/>
    </source>
</evidence>
<comment type="pathway">
    <text evidence="26">Glycan biosynthesis.</text>
</comment>
<dbReference type="PANTHER" id="PTHR32282:SF33">
    <property type="entry name" value="PEPTIDOGLYCAN GLYCOSYLTRANSFERASE"/>
    <property type="match status" value="1"/>
</dbReference>
<keyword evidence="11" id="KW-0328">Glycosyltransferase</keyword>
<evidence type="ECO:0000259" key="30">
    <source>
        <dbReference type="Pfam" id="PF00912"/>
    </source>
</evidence>
<evidence type="ECO:0000256" key="5">
    <source>
        <dbReference type="ARBA" id="ARBA00007739"/>
    </source>
</evidence>
<keyword evidence="21" id="KW-0511">Multifunctional enzyme</keyword>
<evidence type="ECO:0000256" key="8">
    <source>
        <dbReference type="ARBA" id="ARBA00022475"/>
    </source>
</evidence>
<keyword evidence="18 28" id="KW-1133">Transmembrane helix</keyword>
<keyword evidence="10" id="KW-0645">Protease</keyword>
<organism evidence="31 32">
    <name type="scientific">Senegalia massiliensis</name>
    <dbReference type="NCBI Taxonomy" id="1720316"/>
    <lineage>
        <taxon>Bacteria</taxon>
        <taxon>Bacillati</taxon>
        <taxon>Bacillota</taxon>
        <taxon>Clostridia</taxon>
        <taxon>Eubacteriales</taxon>
        <taxon>Clostridiaceae</taxon>
        <taxon>Senegalia</taxon>
    </lineage>
</organism>
<dbReference type="Pfam" id="PF00905">
    <property type="entry name" value="Transpeptidase"/>
    <property type="match status" value="1"/>
</dbReference>
<keyword evidence="13 28" id="KW-0812">Transmembrane</keyword>
<evidence type="ECO:0000256" key="9">
    <source>
        <dbReference type="ARBA" id="ARBA00022645"/>
    </source>
</evidence>
<evidence type="ECO:0000259" key="29">
    <source>
        <dbReference type="Pfam" id="PF00905"/>
    </source>
</evidence>
<keyword evidence="17" id="KW-0573">Peptidoglycan synthesis</keyword>
<evidence type="ECO:0000256" key="7">
    <source>
        <dbReference type="ARBA" id="ARBA00018638"/>
    </source>
</evidence>
<sequence length="1006" mass="112314">MSNEKNTKRDKTKKAKTKKDNKKRNIILKTILVVFLLFVFISVGTVGGILFGVIKDSPEINPSRDINALSENSKIYDQNGTLIEEVLTEEKRTIVNLEDMSPFVKDAFVAVEDERFRDHFGIDLKGIARAIVVDIKTRSLEEGASTITQQLVRNLYLTKEKAFTRKITEMYLAVKMEREISKDDILEAYLNTIYLGQGAYGVEAASKTYFNKDAKDLTLAESTLLAGITKSPQDYQLFKRIDPENLEEDNMNVVGTVEVIGKQYVAVFNENIINRQKTILSLMKEQGKITEEEYNEALDEDVVSLINPGQMKNENIETSYYTDFVKNQVKKDLISKAGYTEEEAEEALFKDGLKIYTTVDIKMQEKIEDIYKSFTENVGNKSWLRLNYKTRGGNIIDSYGRIAYYQKENLLDNEGNLYLSKDSYNIDEKGNLTIKSPKINYRNLDITDYFTKKDGTIYTHPTWSLSVDKQNYTVNKEDESFTIKADYLKEHSDFYKITDNTLYISKDRFYNNEKGVVQPQSAITIMDPKTGQVKAIVGGRDSEGQRVFNRATNGPRQPGSSIKPLSIYTPALDNGFTAASVIDDVPRYSNGKIWPKNYSTGRFYGLTPMRKAIQYSYNVSAVKFLEKVGINSSIDYLAKFGLINKDNPSNDTFISGDEAIGGSSDENLAALALGGMTKGVTPLKMTAAYGALANNGVYTEPIVYTKIENNKGEVIIDNKPKQNTVVSPQIAYIMTDMLQTVVNSGSGTNANFANMSVAGKTGTTNNQVDVWFAGYTPYYSAAVWIGNDSPAIELTQSSKLASSFWGNIMKTVHEGLDNKNFKRPEGIVSRQVCIDSGKLPTELCSKDPRGSRVRTELFVAGTEPRERCDVHVSVEVDTSTGKLANEYCPDDVVKNGVFIQRPVPYNGSIKPIDSKYEVPTEVCDVHTKDSNPIKDIIDDILDKDKDEDKDKEDDKPKPEDPDEGDNGNDGNGEDGNGDGGNEGDEGTGDSEDNEDDSEPDSKPNQN</sequence>
<evidence type="ECO:0000256" key="2">
    <source>
        <dbReference type="ARBA" id="ARBA00004401"/>
    </source>
</evidence>
<evidence type="ECO:0000256" key="28">
    <source>
        <dbReference type="SAM" id="Phobius"/>
    </source>
</evidence>
<feature type="compositionally biased region" description="Basic and acidic residues" evidence="27">
    <location>
        <begin position="933"/>
        <end position="959"/>
    </location>
</feature>
<dbReference type="AlphaFoldDB" id="A0A845R0J6"/>
<dbReference type="InterPro" id="IPR012338">
    <property type="entry name" value="Beta-lactam/transpept-like"/>
</dbReference>
<comment type="function">
    <text evidence="1">Cell wall formation. Synthesis of cross-linked peptidoglycan from the lipid intermediates. The enzyme has a penicillin-insensitive transglycosylase N-terminal domain (formation of linear glycan strands) and a penicillin-sensitive transpeptidase C-terminal domain (cross-linking of the peptide subunits).</text>
</comment>
<comment type="caution">
    <text evidence="31">The sequence shown here is derived from an EMBL/GenBank/DDBJ whole genome shotgun (WGS) entry which is preliminary data.</text>
</comment>
<keyword evidence="14" id="KW-0378">Hydrolase</keyword>
<comment type="catalytic activity">
    <reaction evidence="23">
        <text>Preferential cleavage: (Ac)2-L-Lys-D-Ala-|-D-Ala. Also transpeptidation of peptidyl-alanyl moieties that are N-acyl substituents of D-alanine.</text>
        <dbReference type="EC" id="3.4.16.4"/>
    </reaction>
</comment>
<dbReference type="GO" id="GO:0005886">
    <property type="term" value="C:plasma membrane"/>
    <property type="evidence" value="ECO:0007669"/>
    <property type="project" value="UniProtKB-SubCell"/>
</dbReference>
<evidence type="ECO:0000313" key="31">
    <source>
        <dbReference type="EMBL" id="NBI06962.1"/>
    </source>
</evidence>
<reference evidence="31 32" key="1">
    <citation type="submission" date="2018-08" db="EMBL/GenBank/DDBJ databases">
        <title>Murine metabolic-syndrome-specific gut microbial biobank.</title>
        <authorList>
            <person name="Liu C."/>
        </authorList>
    </citation>
    <scope>NUCLEOTIDE SEQUENCE [LARGE SCALE GENOMIC DNA]</scope>
    <source>
        <strain evidence="31 32">583</strain>
    </source>
</reference>
<proteinExistence type="inferred from homology"/>
<keyword evidence="9" id="KW-0121">Carboxypeptidase</keyword>